<evidence type="ECO:0000259" key="10">
    <source>
        <dbReference type="Pfam" id="PF03449"/>
    </source>
</evidence>
<dbReference type="SUPFAM" id="SSF46557">
    <property type="entry name" value="GreA transcript cleavage protein, N-terminal domain"/>
    <property type="match status" value="1"/>
</dbReference>
<keyword evidence="5 7" id="KW-0804">Transcription</keyword>
<name>A0A0R2NG90_9LACO</name>
<dbReference type="NCBIfam" id="NF001263">
    <property type="entry name" value="PRK00226.1-4"/>
    <property type="match status" value="1"/>
</dbReference>
<dbReference type="PROSITE" id="PS00829">
    <property type="entry name" value="GREAB_1"/>
    <property type="match status" value="1"/>
</dbReference>
<evidence type="ECO:0000313" key="11">
    <source>
        <dbReference type="EMBL" id="KRO24849.1"/>
    </source>
</evidence>
<dbReference type="InterPro" id="IPR023459">
    <property type="entry name" value="Tscrpt_elong_fac_GreA/B_fam"/>
</dbReference>
<keyword evidence="4 7" id="KW-0238">DNA-binding</keyword>
<keyword evidence="7" id="KW-0175">Coiled coil</keyword>
<dbReference type="PIRSF" id="PIRSF006092">
    <property type="entry name" value="GreA_GreB"/>
    <property type="match status" value="1"/>
</dbReference>
<organism evidence="11 12">
    <name type="scientific">Pediococcus argentinicus</name>
    <dbReference type="NCBI Taxonomy" id="480391"/>
    <lineage>
        <taxon>Bacteria</taxon>
        <taxon>Bacillati</taxon>
        <taxon>Bacillota</taxon>
        <taxon>Bacilli</taxon>
        <taxon>Lactobacillales</taxon>
        <taxon>Lactobacillaceae</taxon>
        <taxon>Pediococcus</taxon>
    </lineage>
</organism>
<dbReference type="InterPro" id="IPR036953">
    <property type="entry name" value="GreA/GreB_C_sf"/>
</dbReference>
<evidence type="ECO:0000313" key="12">
    <source>
        <dbReference type="Proteomes" id="UP000051249"/>
    </source>
</evidence>
<keyword evidence="11" id="KW-0251">Elongation factor</keyword>
<dbReference type="RefSeq" id="WP_057799697.1">
    <property type="nucleotide sequence ID" value="NZ_BJZZ01000018.1"/>
</dbReference>
<evidence type="ECO:0000256" key="3">
    <source>
        <dbReference type="ARBA" id="ARBA00023015"/>
    </source>
</evidence>
<dbReference type="GO" id="GO:0003746">
    <property type="term" value="F:translation elongation factor activity"/>
    <property type="evidence" value="ECO:0007669"/>
    <property type="project" value="UniProtKB-KW"/>
</dbReference>
<dbReference type="PANTHER" id="PTHR30437:SF6">
    <property type="entry name" value="TRANSCRIPTION ELONGATION FACTOR GREB"/>
    <property type="match status" value="1"/>
</dbReference>
<evidence type="ECO:0000259" key="9">
    <source>
        <dbReference type="Pfam" id="PF01272"/>
    </source>
</evidence>
<dbReference type="Gene3D" id="1.10.287.180">
    <property type="entry name" value="Transcription elongation factor, GreA/GreB, N-terminal domain"/>
    <property type="match status" value="1"/>
</dbReference>
<dbReference type="InterPro" id="IPR006359">
    <property type="entry name" value="Tscrpt_elong_fac_GreA"/>
</dbReference>
<dbReference type="FunFam" id="1.10.287.180:FF:000001">
    <property type="entry name" value="Transcription elongation factor GreA"/>
    <property type="match status" value="1"/>
</dbReference>
<dbReference type="InterPro" id="IPR028624">
    <property type="entry name" value="Tscrpt_elong_fac_GreA/B"/>
</dbReference>
<dbReference type="HAMAP" id="MF_00105">
    <property type="entry name" value="GreA_GreB"/>
    <property type="match status" value="1"/>
</dbReference>
<dbReference type="Gene3D" id="3.10.50.30">
    <property type="entry name" value="Transcription elongation factor, GreA/GreB, C-terminal domain"/>
    <property type="match status" value="1"/>
</dbReference>
<dbReference type="PROSITE" id="PS00830">
    <property type="entry name" value="GREAB_2"/>
    <property type="match status" value="1"/>
</dbReference>
<gene>
    <name evidence="7" type="primary">greA</name>
    <name evidence="11" type="ORF">IV88_GL000678</name>
</gene>
<dbReference type="InterPro" id="IPR036805">
    <property type="entry name" value="Tscrpt_elong_fac_GreA/B_N_sf"/>
</dbReference>
<dbReference type="SUPFAM" id="SSF54534">
    <property type="entry name" value="FKBP-like"/>
    <property type="match status" value="1"/>
</dbReference>
<feature type="coiled-coil region" evidence="7">
    <location>
        <begin position="13"/>
        <end position="69"/>
    </location>
</feature>
<keyword evidence="3 7" id="KW-0805">Transcription regulation</keyword>
<dbReference type="Pfam" id="PF03449">
    <property type="entry name" value="GreA_GreB_N"/>
    <property type="match status" value="1"/>
</dbReference>
<dbReference type="EMBL" id="JQCQ01000020">
    <property type="protein sequence ID" value="KRO24849.1"/>
    <property type="molecule type" value="Genomic_DNA"/>
</dbReference>
<dbReference type="PATRIC" id="fig|480391.4.peg.687"/>
<comment type="function">
    <text evidence="7 8">Necessary for efficient RNA polymerase transcription elongation past template-encoded arresting sites. The arresting sites in DNA have the property of trapping a certain fraction of elongating RNA polymerases that pass through, resulting in locked ternary complexes. Cleavage of the nascent transcript by cleavage factors such as GreA or GreB allows the resumption of elongation from the new 3'terminus. GreA releases sequences of 2 to 3 nucleotides.</text>
</comment>
<evidence type="ECO:0000256" key="1">
    <source>
        <dbReference type="ARBA" id="ARBA00008213"/>
    </source>
</evidence>
<feature type="domain" description="Transcription elongation factor GreA/GreB C-terminal" evidence="9">
    <location>
        <begin position="82"/>
        <end position="155"/>
    </location>
</feature>
<evidence type="ECO:0000256" key="6">
    <source>
        <dbReference type="ARBA" id="ARBA00030776"/>
    </source>
</evidence>
<evidence type="ECO:0000256" key="7">
    <source>
        <dbReference type="HAMAP-Rule" id="MF_00105"/>
    </source>
</evidence>
<dbReference type="AlphaFoldDB" id="A0A0R2NG90"/>
<keyword evidence="11" id="KW-0648">Protein biosynthesis</keyword>
<comment type="similarity">
    <text evidence="1 7 8">Belongs to the GreA/GreB family.</text>
</comment>
<dbReference type="InterPro" id="IPR001437">
    <property type="entry name" value="Tscrpt_elong_fac_GreA/B_C"/>
</dbReference>
<dbReference type="GO" id="GO:0070063">
    <property type="term" value="F:RNA polymerase binding"/>
    <property type="evidence" value="ECO:0007669"/>
    <property type="project" value="InterPro"/>
</dbReference>
<proteinExistence type="inferred from homology"/>
<evidence type="ECO:0000256" key="2">
    <source>
        <dbReference type="ARBA" id="ARBA00013729"/>
    </source>
</evidence>
<dbReference type="Proteomes" id="UP000051249">
    <property type="component" value="Unassembled WGS sequence"/>
</dbReference>
<protein>
    <recommendedName>
        <fullName evidence="2 7">Transcription elongation factor GreA</fullName>
    </recommendedName>
    <alternativeName>
        <fullName evidence="6 7">Transcript cleavage factor GreA</fullName>
    </alternativeName>
</protein>
<dbReference type="GO" id="GO:0006354">
    <property type="term" value="P:DNA-templated transcription elongation"/>
    <property type="evidence" value="ECO:0007669"/>
    <property type="project" value="TreeGrafter"/>
</dbReference>
<dbReference type="Pfam" id="PF01272">
    <property type="entry name" value="GreA_GreB"/>
    <property type="match status" value="1"/>
</dbReference>
<dbReference type="InterPro" id="IPR018151">
    <property type="entry name" value="TF_GreA/GreB_CS"/>
</dbReference>
<evidence type="ECO:0000256" key="5">
    <source>
        <dbReference type="ARBA" id="ARBA00023163"/>
    </source>
</evidence>
<dbReference type="PANTHER" id="PTHR30437">
    <property type="entry name" value="TRANSCRIPTION ELONGATION FACTOR GREA"/>
    <property type="match status" value="1"/>
</dbReference>
<evidence type="ECO:0000256" key="4">
    <source>
        <dbReference type="ARBA" id="ARBA00023125"/>
    </source>
</evidence>
<dbReference type="NCBIfam" id="TIGR01462">
    <property type="entry name" value="greA"/>
    <property type="match status" value="1"/>
</dbReference>
<dbReference type="GO" id="GO:0003677">
    <property type="term" value="F:DNA binding"/>
    <property type="evidence" value="ECO:0007669"/>
    <property type="project" value="UniProtKB-UniRule"/>
</dbReference>
<dbReference type="FunFam" id="3.10.50.30:FF:000001">
    <property type="entry name" value="Transcription elongation factor GreA"/>
    <property type="match status" value="1"/>
</dbReference>
<evidence type="ECO:0000256" key="8">
    <source>
        <dbReference type="RuleBase" id="RU000556"/>
    </source>
</evidence>
<feature type="domain" description="Transcription elongation factor GreA/GreB N-terminal" evidence="10">
    <location>
        <begin position="7"/>
        <end position="75"/>
    </location>
</feature>
<reference evidence="11 12" key="1">
    <citation type="journal article" date="2015" name="Genome Announc.">
        <title>Expanding the biotechnology potential of lactobacilli through comparative genomics of 213 strains and associated genera.</title>
        <authorList>
            <person name="Sun Z."/>
            <person name="Harris H.M."/>
            <person name="McCann A."/>
            <person name="Guo C."/>
            <person name="Argimon S."/>
            <person name="Zhang W."/>
            <person name="Yang X."/>
            <person name="Jeffery I.B."/>
            <person name="Cooney J.C."/>
            <person name="Kagawa T.F."/>
            <person name="Liu W."/>
            <person name="Song Y."/>
            <person name="Salvetti E."/>
            <person name="Wrobel A."/>
            <person name="Rasinkangas P."/>
            <person name="Parkhill J."/>
            <person name="Rea M.C."/>
            <person name="O'Sullivan O."/>
            <person name="Ritari J."/>
            <person name="Douillard F.P."/>
            <person name="Paul Ross R."/>
            <person name="Yang R."/>
            <person name="Briner A.E."/>
            <person name="Felis G.E."/>
            <person name="de Vos W.M."/>
            <person name="Barrangou R."/>
            <person name="Klaenhammer T.R."/>
            <person name="Caufield P.W."/>
            <person name="Cui Y."/>
            <person name="Zhang H."/>
            <person name="O'Toole P.W."/>
        </authorList>
    </citation>
    <scope>NUCLEOTIDE SEQUENCE [LARGE SCALE GENOMIC DNA]</scope>
    <source>
        <strain evidence="11 12">DSM 23026</strain>
    </source>
</reference>
<dbReference type="InterPro" id="IPR022691">
    <property type="entry name" value="Tscrpt_elong_fac_GreA/B_N"/>
</dbReference>
<sequence>MSNEQNQITPAGLQELKREVEATKEQRPTLIKALQHARSLGDLSENAEYSSAKRDLRHLESRLRFLNKKIQYAEVVASPVSTNKVKLGHFVTVEFLDDADQVTYQIVGQQEVDLKQAKISLSSPLGKALLNHRVDDVISIKAPAGDYQVKIIDIKNKG</sequence>
<keyword evidence="12" id="KW-1185">Reference proteome</keyword>
<dbReference type="OrthoDB" id="9808774at2"/>
<accession>A0A0R2NG90</accession>
<dbReference type="GO" id="GO:0032784">
    <property type="term" value="P:regulation of DNA-templated transcription elongation"/>
    <property type="evidence" value="ECO:0007669"/>
    <property type="project" value="UniProtKB-UniRule"/>
</dbReference>
<comment type="caution">
    <text evidence="11">The sequence shown here is derived from an EMBL/GenBank/DDBJ whole genome shotgun (WGS) entry which is preliminary data.</text>
</comment>